<name>A0A2I0A492_9ASPA</name>
<gene>
    <name evidence="2" type="ORF">AXF42_Ash013451</name>
</gene>
<sequence>MARATQSVVCFALRRGNESCRQRGGESERQKGGLLRRTEEARCRQIQRGPEGEHRPLNDLDLLRMASGRPFRLPKSHRNFFAGLRAPPTSCSLLQLWSSPKDSANLKGPRKTERRPQRTLQAPPKYVGKPNPRYESRTTFNVNEYEPFKLRIDGNLPISAHIHIMARARYNLLSAALMRTGPAWGPIRSRTDSYWRRRRRRRRRYCAVVEPIL</sequence>
<evidence type="ECO:0000256" key="1">
    <source>
        <dbReference type="SAM" id="MobiDB-lite"/>
    </source>
</evidence>
<reference evidence="2 3" key="1">
    <citation type="journal article" date="2017" name="Nature">
        <title>The Apostasia genome and the evolution of orchids.</title>
        <authorList>
            <person name="Zhang G.Q."/>
            <person name="Liu K.W."/>
            <person name="Li Z."/>
            <person name="Lohaus R."/>
            <person name="Hsiao Y.Y."/>
            <person name="Niu S.C."/>
            <person name="Wang J.Y."/>
            <person name="Lin Y.C."/>
            <person name="Xu Q."/>
            <person name="Chen L.J."/>
            <person name="Yoshida K."/>
            <person name="Fujiwara S."/>
            <person name="Wang Z.W."/>
            <person name="Zhang Y.Q."/>
            <person name="Mitsuda N."/>
            <person name="Wang M."/>
            <person name="Liu G.H."/>
            <person name="Pecoraro L."/>
            <person name="Huang H.X."/>
            <person name="Xiao X.J."/>
            <person name="Lin M."/>
            <person name="Wu X.Y."/>
            <person name="Wu W.L."/>
            <person name="Chen Y.Y."/>
            <person name="Chang S.B."/>
            <person name="Sakamoto S."/>
            <person name="Ohme-Takagi M."/>
            <person name="Yagi M."/>
            <person name="Zeng S.J."/>
            <person name="Shen C.Y."/>
            <person name="Yeh C.M."/>
            <person name="Luo Y.B."/>
            <person name="Tsai W.C."/>
            <person name="Van de Peer Y."/>
            <person name="Liu Z.J."/>
        </authorList>
    </citation>
    <scope>NUCLEOTIDE SEQUENCE [LARGE SCALE GENOMIC DNA]</scope>
    <source>
        <strain evidence="3">cv. Shenzhen</strain>
        <tissue evidence="2">Stem</tissue>
    </source>
</reference>
<dbReference type="Proteomes" id="UP000236161">
    <property type="component" value="Unassembled WGS sequence"/>
</dbReference>
<feature type="region of interest" description="Disordered" evidence="1">
    <location>
        <begin position="102"/>
        <end position="133"/>
    </location>
</feature>
<organism evidence="2 3">
    <name type="scientific">Apostasia shenzhenica</name>
    <dbReference type="NCBI Taxonomy" id="1088818"/>
    <lineage>
        <taxon>Eukaryota</taxon>
        <taxon>Viridiplantae</taxon>
        <taxon>Streptophyta</taxon>
        <taxon>Embryophyta</taxon>
        <taxon>Tracheophyta</taxon>
        <taxon>Spermatophyta</taxon>
        <taxon>Magnoliopsida</taxon>
        <taxon>Liliopsida</taxon>
        <taxon>Asparagales</taxon>
        <taxon>Orchidaceae</taxon>
        <taxon>Apostasioideae</taxon>
        <taxon>Apostasia</taxon>
    </lineage>
</organism>
<proteinExistence type="predicted"/>
<evidence type="ECO:0000313" key="3">
    <source>
        <dbReference type="Proteomes" id="UP000236161"/>
    </source>
</evidence>
<evidence type="ECO:0000313" key="2">
    <source>
        <dbReference type="EMBL" id="PKA50362.1"/>
    </source>
</evidence>
<protein>
    <submittedName>
        <fullName evidence="2">Uncharacterized protein</fullName>
    </submittedName>
</protein>
<dbReference type="AlphaFoldDB" id="A0A2I0A492"/>
<dbReference type="EMBL" id="KZ452026">
    <property type="protein sequence ID" value="PKA50362.1"/>
    <property type="molecule type" value="Genomic_DNA"/>
</dbReference>
<accession>A0A2I0A492</accession>
<keyword evidence="3" id="KW-1185">Reference proteome</keyword>